<feature type="transmembrane region" description="Helical" evidence="1">
    <location>
        <begin position="132"/>
        <end position="150"/>
    </location>
</feature>
<dbReference type="AlphaFoldDB" id="A0A4Q1C6D6"/>
<evidence type="ECO:0000256" key="1">
    <source>
        <dbReference type="SAM" id="Phobius"/>
    </source>
</evidence>
<dbReference type="RefSeq" id="WP_129045812.1">
    <property type="nucleotide sequence ID" value="NZ_SDHX01000001.1"/>
</dbReference>
<keyword evidence="1" id="KW-0812">Transmembrane</keyword>
<feature type="transmembrane region" description="Helical" evidence="1">
    <location>
        <begin position="26"/>
        <end position="46"/>
    </location>
</feature>
<accession>A0A4Q1C6D6</accession>
<dbReference type="Proteomes" id="UP000290218">
    <property type="component" value="Unassembled WGS sequence"/>
</dbReference>
<dbReference type="Pfam" id="PF06127">
    <property type="entry name" value="Mpo1-like"/>
    <property type="match status" value="1"/>
</dbReference>
<dbReference type="GO" id="GO:0016020">
    <property type="term" value="C:membrane"/>
    <property type="evidence" value="ECO:0007669"/>
    <property type="project" value="GOC"/>
</dbReference>
<gene>
    <name evidence="2" type="ORF">ESB00_00680</name>
</gene>
<evidence type="ECO:0000313" key="2">
    <source>
        <dbReference type="EMBL" id="RXK54447.1"/>
    </source>
</evidence>
<reference evidence="2 3" key="1">
    <citation type="submission" date="2019-01" db="EMBL/GenBank/DDBJ databases">
        <title>Lacunisphaera sp. strain TWA-58.</title>
        <authorList>
            <person name="Chen W.-M."/>
        </authorList>
    </citation>
    <scope>NUCLEOTIDE SEQUENCE [LARGE SCALE GENOMIC DNA]</scope>
    <source>
        <strain evidence="2 3">TWA-58</strain>
    </source>
</reference>
<keyword evidence="1" id="KW-1133">Transmembrane helix</keyword>
<keyword evidence="1" id="KW-0472">Membrane</keyword>
<sequence length="157" mass="17999">MSRPRKTADQWFADYGDSHQHDTNELIHWICVPVIFFCVVGFIRSLPVPGAWPAWFTWDLPAALGVLVFYLRLSPPLAVGLLLFMGLCHGLLQWQAAVCPVPLWKTCLFLFVVAWIGQFIGHKIEGKKPSFFKDLVFLLIGPAWLLHFVYKRLGLKY</sequence>
<dbReference type="OrthoDB" id="5515308at2"/>
<organism evidence="2 3">
    <name type="scientific">Oleiharenicola lentus</name>
    <dbReference type="NCBI Taxonomy" id="2508720"/>
    <lineage>
        <taxon>Bacteria</taxon>
        <taxon>Pseudomonadati</taxon>
        <taxon>Verrucomicrobiota</taxon>
        <taxon>Opitutia</taxon>
        <taxon>Opitutales</taxon>
        <taxon>Opitutaceae</taxon>
        <taxon>Oleiharenicola</taxon>
    </lineage>
</organism>
<dbReference type="EMBL" id="SDHX01000001">
    <property type="protein sequence ID" value="RXK54447.1"/>
    <property type="molecule type" value="Genomic_DNA"/>
</dbReference>
<comment type="caution">
    <text evidence="2">The sequence shown here is derived from an EMBL/GenBank/DDBJ whole genome shotgun (WGS) entry which is preliminary data.</text>
</comment>
<feature type="transmembrane region" description="Helical" evidence="1">
    <location>
        <begin position="103"/>
        <end position="120"/>
    </location>
</feature>
<dbReference type="PANTHER" id="PTHR28026">
    <property type="entry name" value="DUF962 DOMAIN PROTEIN (AFU_ORTHOLOGUE AFUA_8G05310)"/>
    <property type="match status" value="1"/>
</dbReference>
<name>A0A4Q1C6D6_9BACT</name>
<dbReference type="InterPro" id="IPR009305">
    <property type="entry name" value="Mpo1-like"/>
</dbReference>
<evidence type="ECO:0000313" key="3">
    <source>
        <dbReference type="Proteomes" id="UP000290218"/>
    </source>
</evidence>
<protein>
    <submittedName>
        <fullName evidence="2">DUF962 domain-containing protein</fullName>
    </submittedName>
</protein>
<keyword evidence="3" id="KW-1185">Reference proteome</keyword>
<dbReference type="GO" id="GO:0046521">
    <property type="term" value="P:sphingoid catabolic process"/>
    <property type="evidence" value="ECO:0007669"/>
    <property type="project" value="TreeGrafter"/>
</dbReference>
<proteinExistence type="predicted"/>
<dbReference type="PANTHER" id="PTHR28026:SF9">
    <property type="entry name" value="2-HYDROXY-PALMITIC ACID DIOXYGENASE MPO1"/>
    <property type="match status" value="1"/>
</dbReference>